<evidence type="ECO:0000259" key="3">
    <source>
        <dbReference type="Pfam" id="PF00512"/>
    </source>
</evidence>
<dbReference type="InterPro" id="IPR003661">
    <property type="entry name" value="HisK_dim/P_dom"/>
</dbReference>
<proteinExistence type="predicted"/>
<evidence type="ECO:0000256" key="2">
    <source>
        <dbReference type="ARBA" id="ARBA00012438"/>
    </source>
</evidence>
<dbReference type="SUPFAM" id="SSF47384">
    <property type="entry name" value="Homodimeric domain of signal transducing histidine kinase"/>
    <property type="match status" value="1"/>
</dbReference>
<protein>
    <recommendedName>
        <fullName evidence="2">histidine kinase</fullName>
        <ecNumber evidence="2">2.7.13.3</ecNumber>
    </recommendedName>
</protein>
<keyword evidence="5" id="KW-1185">Reference proteome</keyword>
<accession>A0ABS0HBS6</accession>
<dbReference type="Pfam" id="PF00512">
    <property type="entry name" value="HisKA"/>
    <property type="match status" value="1"/>
</dbReference>
<dbReference type="InterPro" id="IPR036097">
    <property type="entry name" value="HisK_dim/P_sf"/>
</dbReference>
<gene>
    <name evidence="4" type="ORF">I2488_01560</name>
</gene>
<evidence type="ECO:0000313" key="4">
    <source>
        <dbReference type="EMBL" id="MBF9149682.1"/>
    </source>
</evidence>
<organism evidence="4 5">
    <name type="scientific">Novosphingobium jiangmenense</name>
    <dbReference type="NCBI Taxonomy" id="2791981"/>
    <lineage>
        <taxon>Bacteria</taxon>
        <taxon>Pseudomonadati</taxon>
        <taxon>Pseudomonadota</taxon>
        <taxon>Alphaproteobacteria</taxon>
        <taxon>Sphingomonadales</taxon>
        <taxon>Sphingomonadaceae</taxon>
        <taxon>Novosphingobium</taxon>
    </lineage>
</organism>
<evidence type="ECO:0000313" key="5">
    <source>
        <dbReference type="Proteomes" id="UP000600799"/>
    </source>
</evidence>
<reference evidence="4 5" key="1">
    <citation type="submission" date="2020-11" db="EMBL/GenBank/DDBJ databases">
        <title>The genome sequence of Novosphingobium sp. 1Y9A.</title>
        <authorList>
            <person name="Liu Y."/>
        </authorList>
    </citation>
    <scope>NUCLEOTIDE SEQUENCE [LARGE SCALE GENOMIC DNA]</scope>
    <source>
        <strain evidence="4 5">1Y9A</strain>
    </source>
</reference>
<dbReference type="EC" id="2.7.13.3" evidence="2"/>
<feature type="domain" description="Signal transduction histidine kinase dimerisation/phosphoacceptor" evidence="3">
    <location>
        <begin position="11"/>
        <end position="66"/>
    </location>
</feature>
<evidence type="ECO:0000256" key="1">
    <source>
        <dbReference type="ARBA" id="ARBA00000085"/>
    </source>
</evidence>
<dbReference type="RefSeq" id="WP_196274048.1">
    <property type="nucleotide sequence ID" value="NZ_JADQDC010000001.1"/>
</dbReference>
<dbReference type="Gene3D" id="1.10.287.130">
    <property type="match status" value="1"/>
</dbReference>
<dbReference type="EMBL" id="JADQDC010000001">
    <property type="protein sequence ID" value="MBF9149682.1"/>
    <property type="molecule type" value="Genomic_DNA"/>
</dbReference>
<dbReference type="Proteomes" id="UP000600799">
    <property type="component" value="Unassembled WGS sequence"/>
</dbReference>
<comment type="catalytic activity">
    <reaction evidence="1">
        <text>ATP + protein L-histidine = ADP + protein N-phospho-L-histidine.</text>
        <dbReference type="EC" id="2.7.13.3"/>
    </reaction>
</comment>
<comment type="caution">
    <text evidence="4">The sequence shown here is derived from an EMBL/GenBank/DDBJ whole genome shotgun (WGS) entry which is preliminary data.</text>
</comment>
<name>A0ABS0HBS6_9SPHN</name>
<sequence length="67" mass="7608">MASGGIDRKFVHELSQPLNVISVATANLRNALAGKLPDDLNDYLQRKLDRIEEQIARAQDVVDRYRE</sequence>